<dbReference type="SUPFAM" id="SSF48371">
    <property type="entry name" value="ARM repeat"/>
    <property type="match status" value="1"/>
</dbReference>
<organism evidence="1 2">
    <name type="scientific">Polarella glacialis</name>
    <name type="common">Dinoflagellate</name>
    <dbReference type="NCBI Taxonomy" id="89957"/>
    <lineage>
        <taxon>Eukaryota</taxon>
        <taxon>Sar</taxon>
        <taxon>Alveolata</taxon>
        <taxon>Dinophyceae</taxon>
        <taxon>Suessiales</taxon>
        <taxon>Suessiaceae</taxon>
        <taxon>Polarella</taxon>
    </lineage>
</organism>
<name>A0A813F381_POLGL</name>
<evidence type="ECO:0008006" key="3">
    <source>
        <dbReference type="Google" id="ProtNLM"/>
    </source>
</evidence>
<evidence type="ECO:0000313" key="2">
    <source>
        <dbReference type="Proteomes" id="UP000654075"/>
    </source>
</evidence>
<accession>A0A813F381</accession>
<dbReference type="InterPro" id="IPR016024">
    <property type="entry name" value="ARM-type_fold"/>
</dbReference>
<proteinExistence type="predicted"/>
<dbReference type="Proteomes" id="UP000654075">
    <property type="component" value="Unassembled WGS sequence"/>
</dbReference>
<feature type="non-terminal residue" evidence="1">
    <location>
        <position position="207"/>
    </location>
</feature>
<feature type="non-terminal residue" evidence="1">
    <location>
        <position position="1"/>
    </location>
</feature>
<dbReference type="Pfam" id="PF13513">
    <property type="entry name" value="HEAT_EZ"/>
    <property type="match status" value="1"/>
</dbReference>
<gene>
    <name evidence="1" type="ORF">PGLA1383_LOCUS25121</name>
</gene>
<keyword evidence="2" id="KW-1185">Reference proteome</keyword>
<protein>
    <recommendedName>
        <fullName evidence="3">HEAT repeat-containing protein 1</fullName>
    </recommendedName>
</protein>
<comment type="caution">
    <text evidence="1">The sequence shown here is derived from an EMBL/GenBank/DDBJ whole genome shotgun (WGS) entry which is preliminary data.</text>
</comment>
<dbReference type="AlphaFoldDB" id="A0A813F381"/>
<dbReference type="EMBL" id="CAJNNV010020772">
    <property type="protein sequence ID" value="CAE8607181.1"/>
    <property type="molecule type" value="Genomic_DNA"/>
</dbReference>
<reference evidence="1" key="1">
    <citation type="submission" date="2021-02" db="EMBL/GenBank/DDBJ databases">
        <authorList>
            <person name="Dougan E. K."/>
            <person name="Rhodes N."/>
            <person name="Thang M."/>
            <person name="Chan C."/>
        </authorList>
    </citation>
    <scope>NUCLEOTIDE SEQUENCE</scope>
</reference>
<evidence type="ECO:0000313" key="1">
    <source>
        <dbReference type="EMBL" id="CAE8607181.1"/>
    </source>
</evidence>
<dbReference type="Pfam" id="PF13646">
    <property type="entry name" value="HEAT_2"/>
    <property type="match status" value="1"/>
</dbReference>
<dbReference type="Gene3D" id="1.25.10.10">
    <property type="entry name" value="Leucine-rich Repeat Variant"/>
    <property type="match status" value="2"/>
</dbReference>
<dbReference type="InterPro" id="IPR011989">
    <property type="entry name" value="ARM-like"/>
</dbReference>
<sequence>AAHWSVRAAAAKAFGRLHAQGVTSCHSDRDAPGVEAAAAARLAALLQDDVPDVAEAAAAALGSLSIHGARLASQLAACLENEDLELRVAASESLHRLFLAPAKDVREAAAAGIGVFFARGGWAPSEEVEQLVHALATLTQDEDRHVREEVAKTLGSIGSCSSVVSRKWNRLLSFILTSLLALVQEDLAPSVQRAAVEALGRMDLQKE</sequence>